<name>A0ABS9VVN4_9BIFI</name>
<dbReference type="Pfam" id="PF14028">
    <property type="entry name" value="Lant_dehydr_C"/>
    <property type="match status" value="1"/>
</dbReference>
<evidence type="ECO:0000259" key="2">
    <source>
        <dbReference type="Pfam" id="PF14028"/>
    </source>
</evidence>
<proteinExistence type="predicted"/>
<dbReference type="Proteomes" id="UP000710815">
    <property type="component" value="Unassembled WGS sequence"/>
</dbReference>
<gene>
    <name evidence="3" type="ORF">JS533_006235</name>
</gene>
<reference evidence="3 4" key="1">
    <citation type="journal article" date="2021" name="Environ. Microbiol.">
        <title>Genetic insights into the dark matter of the mammalian gut microbiota through targeted genome reconstruction.</title>
        <authorList>
            <person name="Lugli G.A."/>
            <person name="Alessandri G."/>
            <person name="Milani C."/>
            <person name="Viappiani A."/>
            <person name="Fontana F."/>
            <person name="Tarracchini C."/>
            <person name="Mancabelli L."/>
            <person name="Argentini C."/>
            <person name="Ruiz L."/>
            <person name="Margolles A."/>
            <person name="van Sinderen D."/>
            <person name="Turroni F."/>
            <person name="Ventura M."/>
        </authorList>
    </citation>
    <scope>NUCLEOTIDE SEQUENCE [LARGE SCALE GENOMIC DNA]</scope>
    <source>
        <strain evidence="3 4">MA1</strain>
    </source>
</reference>
<feature type="domain" description="Thiopeptide-type bacteriocin biosynthesis" evidence="2">
    <location>
        <begin position="674"/>
        <end position="905"/>
    </location>
</feature>
<dbReference type="InterPro" id="IPR023809">
    <property type="entry name" value="Thiopep_bacteriocin_synth_dom"/>
</dbReference>
<dbReference type="EMBL" id="JAFEJT020000020">
    <property type="protein sequence ID" value="MCH9275870.1"/>
    <property type="molecule type" value="Genomic_DNA"/>
</dbReference>
<dbReference type="NCBIfam" id="TIGR03891">
    <property type="entry name" value="thiopep_ocin"/>
    <property type="match status" value="1"/>
</dbReference>
<feature type="domain" description="Lantibiotic dehydratase N-terminal" evidence="1">
    <location>
        <begin position="2"/>
        <end position="602"/>
    </location>
</feature>
<keyword evidence="4" id="KW-1185">Reference proteome</keyword>
<reference evidence="3 4" key="2">
    <citation type="journal article" date="2021" name="Syst. Appl. Microbiol.">
        <title>Phylogenetic classification of ten novel species belonging to the genus Bifidobacterium comprising B. phasiani sp. nov., B. pongonis sp. nov., B. saguinibicoloris sp. nov., B. colobi sp. nov., B. simiiventris sp. nov., B. santillanense sp. nov., B. miconis sp. nov., B. amazonense sp. nov., B. pluvialisilvae sp. nov., and B. miconisargentati sp. nov.</title>
        <authorList>
            <person name="Lugli G.A."/>
            <person name="Calvete-Torre I."/>
            <person name="Alessandri G."/>
            <person name="Milani C."/>
            <person name="Turroni F."/>
            <person name="Laiolo P."/>
            <person name="Ossiprandi M.C."/>
            <person name="Margolles A."/>
            <person name="Ruiz L."/>
            <person name="Ventura M."/>
        </authorList>
    </citation>
    <scope>NUCLEOTIDE SEQUENCE [LARGE SCALE GENOMIC DNA]</scope>
    <source>
        <strain evidence="3 4">MA1</strain>
    </source>
</reference>
<evidence type="ECO:0000313" key="4">
    <source>
        <dbReference type="Proteomes" id="UP000710815"/>
    </source>
</evidence>
<comment type="caution">
    <text evidence="3">The sequence shown here is derived from an EMBL/GenBank/DDBJ whole genome shotgun (WGS) entry which is preliminary data.</text>
</comment>
<organism evidence="3 4">
    <name type="scientific">Bifidobacterium amazonense</name>
    <dbReference type="NCBI Taxonomy" id="2809027"/>
    <lineage>
        <taxon>Bacteria</taxon>
        <taxon>Bacillati</taxon>
        <taxon>Actinomycetota</taxon>
        <taxon>Actinomycetes</taxon>
        <taxon>Bifidobacteriales</taxon>
        <taxon>Bifidobacteriaceae</taxon>
        <taxon>Bifidobacterium</taxon>
    </lineage>
</organism>
<dbReference type="InterPro" id="IPR006827">
    <property type="entry name" value="Lant_deHydtase_N"/>
</dbReference>
<sequence>MIETSNFELYETILKYETLSPKAQKKVMHAVEHYLIRASMRPTPMGVFSALSFGQNTENMTGEYKKVVSIDAEWVSNLYKGLETKREVIPNLKINWNVSLKCSSDAYVNLFSNFWNSTGDEEILEYRKTKLLEIIRKITQTPIVGSILVDQLTIELGKSRTEILDYIILLLEKDVLVSNLRPKAYSASISSIIQTINSIKVNKDLIIGMKEIEELIGKYERIDLGKGRSLFERICNRMRQYAKSTNYLKIDLYKREDQKIDLKEKDQILLQHAINKLTYLTPKTPDLNCIRDYVQMYIKKYGLYREVPLLELLDPKTGLGSPYKGTYTNVDNPVNKNFDYLDNEIQKAIFLHQKEVDISDFPLEELPAEVKGSLSTDFDFVVVQLNDNKMMISPHTGSDRSGKMIGRFGLSNNLTVSKDVMRVELLALPRSSRLLNIYPKCSNCDFELPIGMRASGLKSVLDIHDIYVSLARVEDDYRFIFYSYKYNKYLEFQTNSMLNYKTEGILPYVGRFLLEATSHSRGASTPLFVSGALETLKKYVMIPRITYKRVIIRPQSWTIRLSYFNKERVTENDIKKFLTIWSMPKYIRIQDQDKWIIIDVSNIESQKEICHILNRDHEVLLYENLQERGTNAAELVLSAIGNNGTQAKKLCNLHYCDSVSTNDRQRKFVPNDSWVYIKLYMPRNDERNFLINNLFVFLKNNQSLFEKAFYIAYYDSEDHIRLRVLPKAADKDKLKNLIGCWAEKLFDENSISKYTYDTYDREIERYGGVRHFSQIEDIFSFDSMQVLGSLKNPYNDIQICKSLISFLKQLSINYNDLRPFGTEFKKEHYSSLFGQEYHLVRSEIIKYVNTDEDRDYPYTLRSIFQADNLSHQYFFDILQSLIHMHFNRYLVPKEYEVKYLYFTYNSLKESFYKEMNHAL</sequence>
<protein>
    <submittedName>
        <fullName evidence="3">Lantibiotic dehydratase</fullName>
    </submittedName>
</protein>
<evidence type="ECO:0000313" key="3">
    <source>
        <dbReference type="EMBL" id="MCH9275870.1"/>
    </source>
</evidence>
<accession>A0ABS9VVN4</accession>
<dbReference type="Pfam" id="PF04738">
    <property type="entry name" value="Lant_dehydr_N"/>
    <property type="match status" value="1"/>
</dbReference>
<evidence type="ECO:0000259" key="1">
    <source>
        <dbReference type="Pfam" id="PF04738"/>
    </source>
</evidence>